<comment type="caution">
    <text evidence="2">The sequence shown here is derived from an EMBL/GenBank/DDBJ whole genome shotgun (WGS) entry which is preliminary data.</text>
</comment>
<sequence length="290" mass="33853">MHESILKIFANKILCKVLLPLYYLFYELLHNNYIILTSSVFPFKKNWGDDMSVKLASLISPEKKVIVKRYTWNIRGREDYLCIGSIITWMTSKRSVIWGSGVVYPNKELSAIPKKIYAVRGPLTREYLLQRGINCPEIYGDPALLFPQYYMPNPQKKYKLGIIPHFRDKQNQLLGKFKNDESVLIIDVQNIHPWHKFIDDIYSCECIASSSLHGIIISDAYNVPNVWIEFEEGERKEFAFNDYLLSVKKNNVKPLLINANTEKNDLIKESQKWTPIRIDLENLINVCPFK</sequence>
<dbReference type="InterPro" id="IPR007345">
    <property type="entry name" value="Polysacch_pyruvyl_Trfase"/>
</dbReference>
<gene>
    <name evidence="2" type="ORF">E7101_06280</name>
</gene>
<dbReference type="AlphaFoldDB" id="A0A9D5S778"/>
<keyword evidence="2" id="KW-0808">Transferase</keyword>
<proteinExistence type="predicted"/>
<organism evidence="2 3">
    <name type="scientific">Xylanibacter ruminicola</name>
    <name type="common">Prevotella ruminicola</name>
    <dbReference type="NCBI Taxonomy" id="839"/>
    <lineage>
        <taxon>Bacteria</taxon>
        <taxon>Pseudomonadati</taxon>
        <taxon>Bacteroidota</taxon>
        <taxon>Bacteroidia</taxon>
        <taxon>Bacteroidales</taxon>
        <taxon>Prevotellaceae</taxon>
        <taxon>Xylanibacter</taxon>
    </lineage>
</organism>
<dbReference type="Pfam" id="PF04230">
    <property type="entry name" value="PS_pyruv_trans"/>
    <property type="match status" value="1"/>
</dbReference>
<dbReference type="GO" id="GO:0016740">
    <property type="term" value="F:transferase activity"/>
    <property type="evidence" value="ECO:0007669"/>
    <property type="project" value="UniProtKB-KW"/>
</dbReference>
<accession>A0A9D5S778</accession>
<protein>
    <submittedName>
        <fullName evidence="2">Polysaccharide pyruvyl transferase family protein</fullName>
    </submittedName>
</protein>
<dbReference type="EMBL" id="SUYC01000005">
    <property type="protein sequence ID" value="MBE6270543.1"/>
    <property type="molecule type" value="Genomic_DNA"/>
</dbReference>
<dbReference type="Proteomes" id="UP000806522">
    <property type="component" value="Unassembled WGS sequence"/>
</dbReference>
<evidence type="ECO:0000313" key="3">
    <source>
        <dbReference type="Proteomes" id="UP000806522"/>
    </source>
</evidence>
<feature type="domain" description="Polysaccharide pyruvyl transferase" evidence="1">
    <location>
        <begin position="86"/>
        <end position="228"/>
    </location>
</feature>
<reference evidence="2" key="1">
    <citation type="submission" date="2019-04" db="EMBL/GenBank/DDBJ databases">
        <title>Evolution of Biomass-Degrading Anaerobic Consortia Revealed by Metagenomics.</title>
        <authorList>
            <person name="Peng X."/>
        </authorList>
    </citation>
    <scope>NUCLEOTIDE SEQUENCE</scope>
    <source>
        <strain evidence="2">SIG140</strain>
    </source>
</reference>
<evidence type="ECO:0000259" key="1">
    <source>
        <dbReference type="Pfam" id="PF04230"/>
    </source>
</evidence>
<evidence type="ECO:0000313" key="2">
    <source>
        <dbReference type="EMBL" id="MBE6270543.1"/>
    </source>
</evidence>
<name>A0A9D5S778_XYLRU</name>